<feature type="repeat" description="ANK" evidence="1">
    <location>
        <begin position="89"/>
        <end position="121"/>
    </location>
</feature>
<dbReference type="PANTHER" id="PTHR46427">
    <property type="entry name" value="ANKYRIN REPEAT AND LEM DOMAIN-CONTAINING PROTEIN 1"/>
    <property type="match status" value="1"/>
</dbReference>
<dbReference type="GO" id="GO:0004520">
    <property type="term" value="F:DNA endonuclease activity"/>
    <property type="evidence" value="ECO:0007669"/>
    <property type="project" value="TreeGrafter"/>
</dbReference>
<feature type="region of interest" description="Disordered" evidence="2">
    <location>
        <begin position="446"/>
        <end position="474"/>
    </location>
</feature>
<dbReference type="GO" id="GO:0005654">
    <property type="term" value="C:nucleoplasm"/>
    <property type="evidence" value="ECO:0007669"/>
    <property type="project" value="TreeGrafter"/>
</dbReference>
<dbReference type="InterPro" id="IPR036770">
    <property type="entry name" value="Ankyrin_rpt-contain_sf"/>
</dbReference>
<proteinExistence type="predicted"/>
<reference evidence="3" key="1">
    <citation type="journal article" date="2024" name="Gigascience">
        <title>Chromosome-level genome of the poultry shaft louse Menopon gallinae provides insight into the host-switching and adaptive evolution of parasitic lice.</title>
        <authorList>
            <person name="Xu Y."/>
            <person name="Ma L."/>
            <person name="Liu S."/>
            <person name="Liang Y."/>
            <person name="Liu Q."/>
            <person name="He Z."/>
            <person name="Tian L."/>
            <person name="Duan Y."/>
            <person name="Cai W."/>
            <person name="Li H."/>
            <person name="Song F."/>
        </authorList>
    </citation>
    <scope>NUCLEOTIDE SEQUENCE</scope>
    <source>
        <strain evidence="3">Cailab_2023a</strain>
    </source>
</reference>
<organism evidence="3">
    <name type="scientific">Menopon gallinae</name>
    <name type="common">poultry shaft louse</name>
    <dbReference type="NCBI Taxonomy" id="328185"/>
    <lineage>
        <taxon>Eukaryota</taxon>
        <taxon>Metazoa</taxon>
        <taxon>Ecdysozoa</taxon>
        <taxon>Arthropoda</taxon>
        <taxon>Hexapoda</taxon>
        <taxon>Insecta</taxon>
        <taxon>Pterygota</taxon>
        <taxon>Neoptera</taxon>
        <taxon>Paraneoptera</taxon>
        <taxon>Psocodea</taxon>
        <taxon>Troctomorpha</taxon>
        <taxon>Phthiraptera</taxon>
        <taxon>Amblycera</taxon>
        <taxon>Menoponidae</taxon>
        <taxon>Menopon</taxon>
    </lineage>
</organism>
<dbReference type="SMART" id="SM00248">
    <property type="entry name" value="ANK"/>
    <property type="match status" value="2"/>
</dbReference>
<dbReference type="GO" id="GO:0000712">
    <property type="term" value="P:resolution of meiotic recombination intermediates"/>
    <property type="evidence" value="ECO:0007669"/>
    <property type="project" value="TreeGrafter"/>
</dbReference>
<feature type="region of interest" description="Disordered" evidence="2">
    <location>
        <begin position="183"/>
        <end position="206"/>
    </location>
</feature>
<dbReference type="GO" id="GO:0005737">
    <property type="term" value="C:cytoplasm"/>
    <property type="evidence" value="ECO:0007669"/>
    <property type="project" value="TreeGrafter"/>
</dbReference>
<evidence type="ECO:0000313" key="3">
    <source>
        <dbReference type="EMBL" id="KAL0278273.1"/>
    </source>
</evidence>
<dbReference type="AlphaFoldDB" id="A0AAW2I949"/>
<dbReference type="SUPFAM" id="SSF48403">
    <property type="entry name" value="Ankyrin repeat"/>
    <property type="match status" value="1"/>
</dbReference>
<sequence length="513" mass="58238">MGYKSGKVVTARKFNANRMKRVYEAFDSKDLSSLTSMLIHGYLDPNRLIPDKGVTFFHLIIGHQSETFAFKVAKLFLRYGGDPNVGSEDSVTPVHVAAAWGRSRILHLLLVNGGDPWLHDDDKKNAFNYAFEEQEWDAVEMLHHFQQMHSSSSRKDTEKSPKFELNLERVLLRKGEDMYEYSMSNDKDVKSAKTQTQDENGEKARSKCDSPVLDIIKYFESHPSNGEMGWRKPEKIDVGWSKEYYETSCKLLVNSDDNKSENSKNEKEEGRFVSSIHVDTTNLKTEEISSGESVIALSKSSNESLRKSEVDIRSQLFTELREAVLRRSKRRVEKCHENEKEEEVNVNSREPSVVEVSKSEPSIICISNESKENSVIEDSFARKETPVIQGLNLESNSLLKHMSDFATKVMQEIEMSEAENGVGRVSESASSDQLMASTFLTCEDDSFARDDDSNANETRSTSGNGLHHRSSMEKSNDSFLSITEEYKYTDNEDGIVLVEKKHVVNPPISCWLK</sequence>
<dbReference type="PROSITE" id="PS50088">
    <property type="entry name" value="ANK_REPEAT"/>
    <property type="match status" value="1"/>
</dbReference>
<accession>A0AAW2I949</accession>
<keyword evidence="1" id="KW-0040">ANK repeat</keyword>
<dbReference type="InterPro" id="IPR034998">
    <property type="entry name" value="ANKLE1"/>
</dbReference>
<feature type="compositionally biased region" description="Polar residues" evidence="2">
    <location>
        <begin position="455"/>
        <end position="464"/>
    </location>
</feature>
<dbReference type="PANTHER" id="PTHR46427:SF1">
    <property type="entry name" value="ANKYRIN REPEAT AND LEM DOMAIN-CONTAINING PROTEIN 1"/>
    <property type="match status" value="1"/>
</dbReference>
<dbReference type="PROSITE" id="PS50297">
    <property type="entry name" value="ANK_REP_REGION"/>
    <property type="match status" value="1"/>
</dbReference>
<comment type="caution">
    <text evidence="3">The sequence shown here is derived from an EMBL/GenBank/DDBJ whole genome shotgun (WGS) entry which is preliminary data.</text>
</comment>
<dbReference type="EMBL" id="JARGDH010000001">
    <property type="protein sequence ID" value="KAL0278273.1"/>
    <property type="molecule type" value="Genomic_DNA"/>
</dbReference>
<protein>
    <submittedName>
        <fullName evidence="3">Uncharacterized protein</fullName>
    </submittedName>
</protein>
<name>A0AAW2I949_9NEOP</name>
<evidence type="ECO:0000256" key="1">
    <source>
        <dbReference type="PROSITE-ProRule" id="PRU00023"/>
    </source>
</evidence>
<gene>
    <name evidence="3" type="ORF">PYX00_000130</name>
</gene>
<dbReference type="GO" id="GO:0000724">
    <property type="term" value="P:double-strand break repair via homologous recombination"/>
    <property type="evidence" value="ECO:0007669"/>
    <property type="project" value="TreeGrafter"/>
</dbReference>
<dbReference type="Gene3D" id="1.25.40.20">
    <property type="entry name" value="Ankyrin repeat-containing domain"/>
    <property type="match status" value="1"/>
</dbReference>
<evidence type="ECO:0000256" key="2">
    <source>
        <dbReference type="SAM" id="MobiDB-lite"/>
    </source>
</evidence>
<dbReference type="InterPro" id="IPR002110">
    <property type="entry name" value="Ankyrin_rpt"/>
</dbReference>